<dbReference type="AlphaFoldDB" id="A0A7C5SZ79"/>
<sequence length="132" mass="15239">MTNKVLLIGPSSPMGVCFPNEYCRHYYIFHVGGILYVDDVEKEFIPALKEADTIFSFLTEEEAAILSRDIKLEVPPRNIIKLEEAFFEGYSFSYFGKGFRRIRDPKIYFVLPRTEESTEIYRVWLSCTCGGG</sequence>
<dbReference type="EMBL" id="DSAC01000095">
    <property type="protein sequence ID" value="HHO74480.1"/>
    <property type="molecule type" value="Genomic_DNA"/>
</dbReference>
<evidence type="ECO:0000313" key="1">
    <source>
        <dbReference type="EMBL" id="HHO74480.1"/>
    </source>
</evidence>
<proteinExistence type="predicted"/>
<gene>
    <name evidence="1" type="ORF">ENN04_07620</name>
</gene>
<name>A0A7C5SZ79_9AQUI</name>
<organism evidence="1">
    <name type="scientific">Thermocrinis ruber</name>
    <dbReference type="NCBI Taxonomy" id="75906"/>
    <lineage>
        <taxon>Bacteria</taxon>
        <taxon>Pseudomonadati</taxon>
        <taxon>Aquificota</taxon>
        <taxon>Aquificia</taxon>
        <taxon>Aquificales</taxon>
        <taxon>Aquificaceae</taxon>
        <taxon>Thermocrinis</taxon>
    </lineage>
</organism>
<accession>A0A7C5SZ79</accession>
<protein>
    <submittedName>
        <fullName evidence="1">Uncharacterized protein</fullName>
    </submittedName>
</protein>
<comment type="caution">
    <text evidence="1">The sequence shown here is derived from an EMBL/GenBank/DDBJ whole genome shotgun (WGS) entry which is preliminary data.</text>
</comment>
<reference evidence="1" key="1">
    <citation type="journal article" date="2020" name="mSystems">
        <title>Genome- and Community-Level Interaction Insights into Carbon Utilization and Element Cycling Functions of Hydrothermarchaeota in Hydrothermal Sediment.</title>
        <authorList>
            <person name="Zhou Z."/>
            <person name="Liu Y."/>
            <person name="Xu W."/>
            <person name="Pan J."/>
            <person name="Luo Z.H."/>
            <person name="Li M."/>
        </authorList>
    </citation>
    <scope>NUCLEOTIDE SEQUENCE [LARGE SCALE GENOMIC DNA]</scope>
    <source>
        <strain evidence="1">SpSt-114</strain>
    </source>
</reference>